<feature type="non-terminal residue" evidence="1">
    <location>
        <position position="1"/>
    </location>
</feature>
<gene>
    <name evidence="1" type="primary">ALG5_2</name>
    <name evidence="1" type="ORF">LTR16_008588</name>
</gene>
<reference evidence="1 2" key="1">
    <citation type="submission" date="2023-08" db="EMBL/GenBank/DDBJ databases">
        <title>Black Yeasts Isolated from many extreme environments.</title>
        <authorList>
            <person name="Coleine C."/>
            <person name="Stajich J.E."/>
            <person name="Selbmann L."/>
        </authorList>
    </citation>
    <scope>NUCLEOTIDE SEQUENCE [LARGE SCALE GENOMIC DNA]</scope>
    <source>
        <strain evidence="1 2">CCFEE 536</strain>
    </source>
</reference>
<name>A0ABR0LK87_9PEZI</name>
<proteinExistence type="predicted"/>
<keyword evidence="1" id="KW-0328">Glycosyltransferase</keyword>
<feature type="non-terminal residue" evidence="1">
    <location>
        <position position="76"/>
    </location>
</feature>
<keyword evidence="2" id="KW-1185">Reference proteome</keyword>
<dbReference type="EMBL" id="JAVRRA010018485">
    <property type="protein sequence ID" value="KAK5188188.1"/>
    <property type="molecule type" value="Genomic_DNA"/>
</dbReference>
<dbReference type="EC" id="2.4.1.117" evidence="1"/>
<dbReference type="PANTHER" id="PTHR10859:SF91">
    <property type="entry name" value="DOLICHYL-PHOSPHATE BETA-GLUCOSYLTRANSFERASE"/>
    <property type="match status" value="1"/>
</dbReference>
<evidence type="ECO:0000313" key="2">
    <source>
        <dbReference type="Proteomes" id="UP001357485"/>
    </source>
</evidence>
<evidence type="ECO:0000313" key="1">
    <source>
        <dbReference type="EMBL" id="KAK5188188.1"/>
    </source>
</evidence>
<comment type="caution">
    <text evidence="1">The sequence shown here is derived from an EMBL/GenBank/DDBJ whole genome shotgun (WGS) entry which is preliminary data.</text>
</comment>
<protein>
    <submittedName>
        <fullName evidence="1">Dolichyl-phosphate beta-glucosyltransferase</fullName>
        <ecNumber evidence="1">2.4.1.117</ecNumber>
    </submittedName>
</protein>
<keyword evidence="1" id="KW-0808">Transferase</keyword>
<accession>A0ABR0LK87</accession>
<dbReference type="PANTHER" id="PTHR10859">
    <property type="entry name" value="GLYCOSYL TRANSFERASE"/>
    <property type="match status" value="1"/>
</dbReference>
<sequence length="76" mass="8406">CGFKLFSRASLPYIIPFMHSESWIFDVEMLMLAESAGIPMAEVSVGWKEVKGSKLNVVWDSLGMAWGLAVLRGAWG</sequence>
<organism evidence="1 2">
    <name type="scientific">Cryomyces antarcticus</name>
    <dbReference type="NCBI Taxonomy" id="329879"/>
    <lineage>
        <taxon>Eukaryota</taxon>
        <taxon>Fungi</taxon>
        <taxon>Dikarya</taxon>
        <taxon>Ascomycota</taxon>
        <taxon>Pezizomycotina</taxon>
        <taxon>Dothideomycetes</taxon>
        <taxon>Dothideomycetes incertae sedis</taxon>
        <taxon>Cryomyces</taxon>
    </lineage>
</organism>
<dbReference type="GO" id="GO:0004581">
    <property type="term" value="F:dolichyl-phosphate beta-glucosyltransferase activity"/>
    <property type="evidence" value="ECO:0007669"/>
    <property type="project" value="UniProtKB-EC"/>
</dbReference>
<dbReference type="Proteomes" id="UP001357485">
    <property type="component" value="Unassembled WGS sequence"/>
</dbReference>